<protein>
    <submittedName>
        <fullName evidence="1">Uncharacterized protein</fullName>
    </submittedName>
</protein>
<sequence length="66" mass="7434">MNIDRIRTEVQPRKNWHCTFGCAGHKSTTSVAGKDSSLYFRKGAISEIVPNSIYCCMELSTIVAYF</sequence>
<dbReference type="Gramene" id="Mp4g09550.1">
    <property type="protein sequence ID" value="Mp4g09550.1.cds1"/>
    <property type="gene ID" value="Mp4g09550"/>
</dbReference>
<organism evidence="1 2">
    <name type="scientific">Marchantia polymorpha</name>
    <name type="common">Common liverwort</name>
    <name type="synonym">Marchantia aquatica</name>
    <dbReference type="NCBI Taxonomy" id="3197"/>
    <lineage>
        <taxon>Eukaryota</taxon>
        <taxon>Viridiplantae</taxon>
        <taxon>Streptophyta</taxon>
        <taxon>Embryophyta</taxon>
        <taxon>Marchantiophyta</taxon>
        <taxon>Marchantiopsida</taxon>
        <taxon>Marchantiidae</taxon>
        <taxon>Marchantiales</taxon>
        <taxon>Marchantiaceae</taxon>
        <taxon>Marchantia</taxon>
    </lineage>
</organism>
<proteinExistence type="predicted"/>
<dbReference type="EMBL" id="KZ772784">
    <property type="protein sequence ID" value="PTQ31420.1"/>
    <property type="molecule type" value="Genomic_DNA"/>
</dbReference>
<evidence type="ECO:0000313" key="2">
    <source>
        <dbReference type="Proteomes" id="UP000244005"/>
    </source>
</evidence>
<name>A0A2R6WC44_MARPO</name>
<accession>A0A2R6WC44</accession>
<reference evidence="2" key="1">
    <citation type="journal article" date="2017" name="Cell">
        <title>Insights into land plant evolution garnered from the Marchantia polymorpha genome.</title>
        <authorList>
            <person name="Bowman J.L."/>
            <person name="Kohchi T."/>
            <person name="Yamato K.T."/>
            <person name="Jenkins J."/>
            <person name="Shu S."/>
            <person name="Ishizaki K."/>
            <person name="Yamaoka S."/>
            <person name="Nishihama R."/>
            <person name="Nakamura Y."/>
            <person name="Berger F."/>
            <person name="Adam C."/>
            <person name="Aki S.S."/>
            <person name="Althoff F."/>
            <person name="Araki T."/>
            <person name="Arteaga-Vazquez M.A."/>
            <person name="Balasubrmanian S."/>
            <person name="Barry K."/>
            <person name="Bauer D."/>
            <person name="Boehm C.R."/>
            <person name="Briginshaw L."/>
            <person name="Caballero-Perez J."/>
            <person name="Catarino B."/>
            <person name="Chen F."/>
            <person name="Chiyoda S."/>
            <person name="Chovatia M."/>
            <person name="Davies K.M."/>
            <person name="Delmans M."/>
            <person name="Demura T."/>
            <person name="Dierschke T."/>
            <person name="Dolan L."/>
            <person name="Dorantes-Acosta A.E."/>
            <person name="Eklund D.M."/>
            <person name="Florent S.N."/>
            <person name="Flores-Sandoval E."/>
            <person name="Fujiyama A."/>
            <person name="Fukuzawa H."/>
            <person name="Galik B."/>
            <person name="Grimanelli D."/>
            <person name="Grimwood J."/>
            <person name="Grossniklaus U."/>
            <person name="Hamada T."/>
            <person name="Haseloff J."/>
            <person name="Hetherington A.J."/>
            <person name="Higo A."/>
            <person name="Hirakawa Y."/>
            <person name="Hundley H.N."/>
            <person name="Ikeda Y."/>
            <person name="Inoue K."/>
            <person name="Inoue S.I."/>
            <person name="Ishida S."/>
            <person name="Jia Q."/>
            <person name="Kakita M."/>
            <person name="Kanazawa T."/>
            <person name="Kawai Y."/>
            <person name="Kawashima T."/>
            <person name="Kennedy M."/>
            <person name="Kinose K."/>
            <person name="Kinoshita T."/>
            <person name="Kohara Y."/>
            <person name="Koide E."/>
            <person name="Komatsu K."/>
            <person name="Kopischke S."/>
            <person name="Kubo M."/>
            <person name="Kyozuka J."/>
            <person name="Lagercrantz U."/>
            <person name="Lin S.S."/>
            <person name="Lindquist E."/>
            <person name="Lipzen A.M."/>
            <person name="Lu C.W."/>
            <person name="De Luna E."/>
            <person name="Martienssen R.A."/>
            <person name="Minamino N."/>
            <person name="Mizutani M."/>
            <person name="Mizutani M."/>
            <person name="Mochizuki N."/>
            <person name="Monte I."/>
            <person name="Mosher R."/>
            <person name="Nagasaki H."/>
            <person name="Nakagami H."/>
            <person name="Naramoto S."/>
            <person name="Nishitani K."/>
            <person name="Ohtani M."/>
            <person name="Okamoto T."/>
            <person name="Okumura M."/>
            <person name="Phillips J."/>
            <person name="Pollak B."/>
            <person name="Reinders A."/>
            <person name="Rovekamp M."/>
            <person name="Sano R."/>
            <person name="Sawa S."/>
            <person name="Schmid M.W."/>
            <person name="Shirakawa M."/>
            <person name="Solano R."/>
            <person name="Spunde A."/>
            <person name="Suetsugu N."/>
            <person name="Sugano S."/>
            <person name="Sugiyama A."/>
            <person name="Sun R."/>
            <person name="Suzuki Y."/>
            <person name="Takenaka M."/>
            <person name="Takezawa D."/>
            <person name="Tomogane H."/>
            <person name="Tsuzuki M."/>
            <person name="Ueda T."/>
            <person name="Umeda M."/>
            <person name="Ward J.M."/>
            <person name="Watanabe Y."/>
            <person name="Yazaki K."/>
            <person name="Yokoyama R."/>
            <person name="Yoshitake Y."/>
            <person name="Yotsui I."/>
            <person name="Zachgo S."/>
            <person name="Schmutz J."/>
        </authorList>
    </citation>
    <scope>NUCLEOTIDE SEQUENCE [LARGE SCALE GENOMIC DNA]</scope>
    <source>
        <strain evidence="2">Tak-1</strain>
    </source>
</reference>
<keyword evidence="2" id="KW-1185">Reference proteome</keyword>
<evidence type="ECO:0000313" key="1">
    <source>
        <dbReference type="EMBL" id="PTQ31420.1"/>
    </source>
</evidence>
<dbReference type="Proteomes" id="UP000244005">
    <property type="component" value="Unassembled WGS sequence"/>
</dbReference>
<dbReference type="AlphaFoldDB" id="A0A2R6WC44"/>
<gene>
    <name evidence="1" type="ORF">MARPO_0112s0060</name>
</gene>